<feature type="chain" id="PRO_5045731454" evidence="1">
    <location>
        <begin position="21"/>
        <end position="534"/>
    </location>
</feature>
<dbReference type="PROSITE" id="PS50093">
    <property type="entry name" value="PKD"/>
    <property type="match status" value="1"/>
</dbReference>
<evidence type="ECO:0000256" key="1">
    <source>
        <dbReference type="SAM" id="SignalP"/>
    </source>
</evidence>
<protein>
    <submittedName>
        <fullName evidence="3">PKD domain-containing protein</fullName>
    </submittedName>
</protein>
<evidence type="ECO:0000313" key="3">
    <source>
        <dbReference type="EMBL" id="MFC4749372.1"/>
    </source>
</evidence>
<dbReference type="InterPro" id="IPR000601">
    <property type="entry name" value="PKD_dom"/>
</dbReference>
<dbReference type="CDD" id="cd00146">
    <property type="entry name" value="PKD"/>
    <property type="match status" value="1"/>
</dbReference>
<proteinExistence type="predicted"/>
<keyword evidence="1" id="KW-0732">Signal</keyword>
<comment type="caution">
    <text evidence="3">The sequence shown here is derived from an EMBL/GenBank/DDBJ whole genome shotgun (WGS) entry which is preliminary data.</text>
</comment>
<dbReference type="InterPro" id="IPR035986">
    <property type="entry name" value="PKD_dom_sf"/>
</dbReference>
<dbReference type="SUPFAM" id="SSF49299">
    <property type="entry name" value="PKD domain"/>
    <property type="match status" value="1"/>
</dbReference>
<dbReference type="RefSeq" id="WP_213259389.1">
    <property type="nucleotide sequence ID" value="NZ_JAGYWA010000007.1"/>
</dbReference>
<dbReference type="Pfam" id="PF18911">
    <property type="entry name" value="PKD_4"/>
    <property type="match status" value="1"/>
</dbReference>
<dbReference type="Gene3D" id="2.130.10.10">
    <property type="entry name" value="YVTN repeat-like/Quinoprotein amine dehydrogenase"/>
    <property type="match status" value="1"/>
</dbReference>
<keyword evidence="4" id="KW-1185">Reference proteome</keyword>
<feature type="domain" description="PKD" evidence="2">
    <location>
        <begin position="453"/>
        <end position="498"/>
    </location>
</feature>
<organism evidence="3 4">
    <name type="scientific">Flavobacterium branchiicola</name>
    <dbReference type="NCBI Taxonomy" id="1114875"/>
    <lineage>
        <taxon>Bacteria</taxon>
        <taxon>Pseudomonadati</taxon>
        <taxon>Bacteroidota</taxon>
        <taxon>Flavobacteriia</taxon>
        <taxon>Flavobacteriales</taxon>
        <taxon>Flavobacteriaceae</taxon>
        <taxon>Flavobacterium</taxon>
    </lineage>
</organism>
<name>A0ABV9PIQ5_9FLAO</name>
<feature type="signal peptide" evidence="1">
    <location>
        <begin position="1"/>
        <end position="20"/>
    </location>
</feature>
<evidence type="ECO:0000259" key="2">
    <source>
        <dbReference type="PROSITE" id="PS50093"/>
    </source>
</evidence>
<dbReference type="Gene3D" id="2.60.40.10">
    <property type="entry name" value="Immunoglobulins"/>
    <property type="match status" value="1"/>
</dbReference>
<reference evidence="4" key="1">
    <citation type="journal article" date="2019" name="Int. J. Syst. Evol. Microbiol.">
        <title>The Global Catalogue of Microorganisms (GCM) 10K type strain sequencing project: providing services to taxonomists for standard genome sequencing and annotation.</title>
        <authorList>
            <consortium name="The Broad Institute Genomics Platform"/>
            <consortium name="The Broad Institute Genome Sequencing Center for Infectious Disease"/>
            <person name="Wu L."/>
            <person name="Ma J."/>
        </authorList>
    </citation>
    <scope>NUCLEOTIDE SEQUENCE [LARGE SCALE GENOMIC DNA]</scope>
    <source>
        <strain evidence="4">WYCCWR 13023</strain>
    </source>
</reference>
<dbReference type="EMBL" id="JBHSGV010000007">
    <property type="protein sequence ID" value="MFC4749372.1"/>
    <property type="molecule type" value="Genomic_DNA"/>
</dbReference>
<gene>
    <name evidence="3" type="ORF">ACFO5S_18115</name>
</gene>
<dbReference type="SUPFAM" id="SSF63829">
    <property type="entry name" value="Calcium-dependent phosphotriesterase"/>
    <property type="match status" value="1"/>
</dbReference>
<accession>A0ABV9PIQ5</accession>
<evidence type="ECO:0000313" key="4">
    <source>
        <dbReference type="Proteomes" id="UP001595935"/>
    </source>
</evidence>
<sequence>MKKIVLTILTCIGVAVTTNAQQKLGKETNNWTYGENAGLTWNITQTKGVTRISAGAKNNTLSGLPTVITSALSTAEGCFTLSDKNGNLLFYSDGMTVWDKTNTPMPNGTGLVGDASSAQSGIIMPYPKSPGKYVAISIGAAGVMTDATNNNFNRLAYSVIDMTKHGGLGDVVEGQKNIDLPRLPGSGSFSESVSAIMIPGTSDFWIVAPGKGLNPTVMNAWKFTADGLAAQPVLSPLTGTGTFSVSSANDINGYLKFTTDGKHFVWPTCRTSPSLIYGDFDATTGIFSNAKKLADSGFGINTGMPYGIEFSPDGKLLYVSNMSGTGGSTTGVYVYKWDDVLTNPTLAIKNKKTWLADRSGSAIQLAPDGRIYVVVLKGGSLYAFDDPNNFTDPAIYSVSPGMSGKGMYGLPNFSASWFSMNVVQNSIACAGNNSKYTIDIDGSDLSQTAKLSWNFGDGTTAVDQPIVSGTAKYTLTHKYANSGDYTVTVTPYTSGGAALVPKTMNAHVDNCVIQVNRNIRVNLKNTTEQNLNAN</sequence>
<dbReference type="InterPro" id="IPR013783">
    <property type="entry name" value="Ig-like_fold"/>
</dbReference>
<dbReference type="InterPro" id="IPR015943">
    <property type="entry name" value="WD40/YVTN_repeat-like_dom_sf"/>
</dbReference>
<dbReference type="Proteomes" id="UP001595935">
    <property type="component" value="Unassembled WGS sequence"/>
</dbReference>